<evidence type="ECO:0000313" key="4">
    <source>
        <dbReference type="Proteomes" id="UP001476282"/>
    </source>
</evidence>
<dbReference type="SUPFAM" id="SSF56436">
    <property type="entry name" value="C-type lectin-like"/>
    <property type="match status" value="1"/>
</dbReference>
<dbReference type="RefSeq" id="WP_353565691.1">
    <property type="nucleotide sequence ID" value="NZ_BAABRI010000003.1"/>
</dbReference>
<keyword evidence="1" id="KW-0812">Transmembrane</keyword>
<dbReference type="SUPFAM" id="SSF56112">
    <property type="entry name" value="Protein kinase-like (PK-like)"/>
    <property type="match status" value="1"/>
</dbReference>
<accession>A0ABP9UIS3</accession>
<keyword evidence="4" id="KW-1185">Reference proteome</keyword>
<reference evidence="3 4" key="1">
    <citation type="submission" date="2024-02" db="EMBL/GenBank/DDBJ databases">
        <title>Haloferula sargassicola NBRC 104335.</title>
        <authorList>
            <person name="Ichikawa N."/>
            <person name="Katano-Makiyama Y."/>
            <person name="Hidaka K."/>
        </authorList>
    </citation>
    <scope>NUCLEOTIDE SEQUENCE [LARGE SCALE GENOMIC DNA]</scope>
    <source>
        <strain evidence="3 4">NBRC 104335</strain>
    </source>
</reference>
<dbReference type="Proteomes" id="UP001476282">
    <property type="component" value="Unassembled WGS sequence"/>
</dbReference>
<dbReference type="Pfam" id="PF03781">
    <property type="entry name" value="FGE-sulfatase"/>
    <property type="match status" value="1"/>
</dbReference>
<dbReference type="InterPro" id="IPR011009">
    <property type="entry name" value="Kinase-like_dom_sf"/>
</dbReference>
<evidence type="ECO:0000259" key="2">
    <source>
        <dbReference type="Pfam" id="PF03781"/>
    </source>
</evidence>
<dbReference type="InterPro" id="IPR042095">
    <property type="entry name" value="SUMF_sf"/>
</dbReference>
<feature type="transmembrane region" description="Helical" evidence="1">
    <location>
        <begin position="233"/>
        <end position="254"/>
    </location>
</feature>
<evidence type="ECO:0000313" key="3">
    <source>
        <dbReference type="EMBL" id="GAA5481541.1"/>
    </source>
</evidence>
<organism evidence="3 4">
    <name type="scientific">Haloferula sargassicola</name>
    <dbReference type="NCBI Taxonomy" id="490096"/>
    <lineage>
        <taxon>Bacteria</taxon>
        <taxon>Pseudomonadati</taxon>
        <taxon>Verrucomicrobiota</taxon>
        <taxon>Verrucomicrobiia</taxon>
        <taxon>Verrucomicrobiales</taxon>
        <taxon>Verrucomicrobiaceae</taxon>
        <taxon>Haloferula</taxon>
    </lineage>
</organism>
<gene>
    <name evidence="3" type="primary">egtB_1</name>
    <name evidence="3" type="ORF">Hsar01_00750</name>
</gene>
<sequence length="488" mass="53283">MEHRQLGDYRLLEELATHPAQTTWLAEQTSIGRKVIIIELTDLSCREEFLAHVRAKAAVAHPLIGSVYEAVSDDEHCFVALEHLPGASLEVHLRDHIKLPPVRLAHALRRTAEAMGMMQGRATEPLTPAAIHIDGKGSVRLENLACDGEADPDRERIDVARLGDSLAPLVATHQSGSGRVHTVLAWMRGEGLEEPLQWDQVRVYSEQVESQLLEGPTPTQGPRTRPIRPRKSLLPVVIGGLVAVVGLGLAGLLMHREKKVPPPPAEAALPAPVRVPTGEHVTPDGERVQLPAYDLGCGEVTIGEYARFLDVLAQLPAEDRDVFDHQGQPEEKPDHRPGDWSAMLAAAREQGSWNGLAMALNCPVVNVDWWDACAYCRWAGGRLPTQEEWFAAIDQPSTLLPSPWGPVTETSARDISKEGFRGMAGSVSEWTLAPALNPANPAAAPAHVIVGGSYLHAGTGAWNRDWTDDLLQRREDLGFRLLTPIDEP</sequence>
<dbReference type="InterPro" id="IPR051043">
    <property type="entry name" value="Sulfatase_Mod_Factor_Kinase"/>
</dbReference>
<evidence type="ECO:0000256" key="1">
    <source>
        <dbReference type="SAM" id="Phobius"/>
    </source>
</evidence>
<dbReference type="InterPro" id="IPR005532">
    <property type="entry name" value="SUMF_dom"/>
</dbReference>
<keyword evidence="1" id="KW-0472">Membrane</keyword>
<proteinExistence type="predicted"/>
<dbReference type="InterPro" id="IPR016187">
    <property type="entry name" value="CTDL_fold"/>
</dbReference>
<dbReference type="EMBL" id="BAABRI010000003">
    <property type="protein sequence ID" value="GAA5481541.1"/>
    <property type="molecule type" value="Genomic_DNA"/>
</dbReference>
<dbReference type="Gene3D" id="3.90.1580.10">
    <property type="entry name" value="paralog of FGE (formylglycine-generating enzyme)"/>
    <property type="match status" value="1"/>
</dbReference>
<keyword evidence="1" id="KW-1133">Transmembrane helix</keyword>
<dbReference type="Gene3D" id="1.10.510.10">
    <property type="entry name" value="Transferase(Phosphotransferase) domain 1"/>
    <property type="match status" value="1"/>
</dbReference>
<name>A0ABP9UIS3_9BACT</name>
<comment type="caution">
    <text evidence="3">The sequence shown here is derived from an EMBL/GenBank/DDBJ whole genome shotgun (WGS) entry which is preliminary data.</text>
</comment>
<dbReference type="Gene3D" id="3.30.200.20">
    <property type="entry name" value="Phosphorylase Kinase, domain 1"/>
    <property type="match status" value="1"/>
</dbReference>
<feature type="domain" description="Sulfatase-modifying factor enzyme-like" evidence="2">
    <location>
        <begin position="287"/>
        <end position="393"/>
    </location>
</feature>
<protein>
    <submittedName>
        <fullName evidence="3">Hercynine oxygenase</fullName>
    </submittedName>
</protein>
<dbReference type="PANTHER" id="PTHR23150:SF19">
    <property type="entry name" value="FORMYLGLYCINE-GENERATING ENZYME"/>
    <property type="match status" value="1"/>
</dbReference>
<dbReference type="PANTHER" id="PTHR23150">
    <property type="entry name" value="SULFATASE MODIFYING FACTOR 1, 2"/>
    <property type="match status" value="1"/>
</dbReference>